<proteinExistence type="predicted"/>
<dbReference type="Gene3D" id="3.40.190.180">
    <property type="entry name" value="Cypl, domain I"/>
    <property type="match status" value="1"/>
</dbReference>
<gene>
    <name evidence="2" type="ORF">J2Z63_000673</name>
</gene>
<feature type="chain" id="PRO_5046982292" evidence="1">
    <location>
        <begin position="19"/>
        <end position="452"/>
    </location>
</feature>
<dbReference type="RefSeq" id="WP_307445312.1">
    <property type="nucleotide sequence ID" value="NZ_JAUSWP010000007.1"/>
</dbReference>
<dbReference type="NCBIfam" id="NF045838">
    <property type="entry name" value="MG289_thiam_LP"/>
    <property type="match status" value="1"/>
</dbReference>
<keyword evidence="3" id="KW-1185">Reference proteome</keyword>
<accession>A0ABU0NF07</accession>
<name>A0ABU0NF07_9MOLU</name>
<evidence type="ECO:0000256" key="1">
    <source>
        <dbReference type="SAM" id="SignalP"/>
    </source>
</evidence>
<evidence type="ECO:0000313" key="2">
    <source>
        <dbReference type="EMBL" id="MDQ0568025.1"/>
    </source>
</evidence>
<dbReference type="PROSITE" id="PS51257">
    <property type="entry name" value="PROKAR_LIPOPROTEIN"/>
    <property type="match status" value="1"/>
</dbReference>
<dbReference type="InterPro" id="IPR010592">
    <property type="entry name" value="CypI"/>
</dbReference>
<dbReference type="Gene3D" id="3.40.190.190">
    <property type="entry name" value="CypI, domain 2"/>
    <property type="match status" value="1"/>
</dbReference>
<dbReference type="Proteomes" id="UP001236620">
    <property type="component" value="Unassembled WGS sequence"/>
</dbReference>
<keyword evidence="1" id="KW-0732">Signal</keyword>
<dbReference type="Pfam" id="PF06646">
    <property type="entry name" value="CypI"/>
    <property type="match status" value="1"/>
</dbReference>
<organism evidence="2 3">
    <name type="scientific">Mycoplasma yeatsii</name>
    <dbReference type="NCBI Taxonomy" id="51365"/>
    <lineage>
        <taxon>Bacteria</taxon>
        <taxon>Bacillati</taxon>
        <taxon>Mycoplasmatota</taxon>
        <taxon>Mollicutes</taxon>
        <taxon>Mycoplasmataceae</taxon>
        <taxon>Mycoplasma</taxon>
    </lineage>
</organism>
<dbReference type="InterPro" id="IPR043099">
    <property type="entry name" value="CypI_dom_I"/>
</dbReference>
<protein>
    <submittedName>
        <fullName evidence="2">Phosphonate transport system substrate-binding protein</fullName>
    </submittedName>
</protein>
<reference evidence="2" key="1">
    <citation type="submission" date="2023-07" db="EMBL/GenBank/DDBJ databases">
        <title>Genomic Encyclopedia of Type Strains, Phase IV (KMG-IV): sequencing the most valuable type-strain genomes for metagenomic binning, comparative biology and taxonomic classification.</title>
        <authorList>
            <person name="Goeker M."/>
        </authorList>
    </citation>
    <scope>NUCLEOTIDE SEQUENCE [LARGE SCALE GENOMIC DNA]</scope>
    <source>
        <strain evidence="2">DSM 22019</strain>
    </source>
</reference>
<evidence type="ECO:0000313" key="3">
    <source>
        <dbReference type="Proteomes" id="UP001236620"/>
    </source>
</evidence>
<feature type="signal peptide" evidence="1">
    <location>
        <begin position="1"/>
        <end position="18"/>
    </location>
</feature>
<comment type="caution">
    <text evidence="2">The sequence shown here is derived from an EMBL/GenBank/DDBJ whole genome shotgun (WGS) entry which is preliminary data.</text>
</comment>
<sequence>MKTNKLKMMLAMTGAVTAGSIVPFAVSCTKTSGWQEIITIKNAWVNEGFLGTEKETKFLETLENKFESFKNQEDSLKNFKKVKFKIGVDGEKKGYLSKLEKDTEGDDVLITNYSYYLNGLFDAGKNEVKSDLPFQLVSQASTLRFTWQDNVNEMYSAKNGNKNDKIVADAVKNNQKWIDETGKEYPEWNTIEKTDKKPDGTLTFDGSKYTNFYEKDKLSYVYRGAILISGKKAERDQITKQWNSKDFDGFIANGIVYEKDSSAGSFKYQAALIARHFNKDLAEVTKILKGGVEKYKEHIFKGTSAAKQLGKEATVGSKKVIPKIGFDDEGAYNWTQSNPEKSKYQPKGFEKNKNVKDENYDNDVVRTLTFTNPAGYDVVLARKGLMTKQVELLSKALTSLSLDENTYGIYTGYNKFQELTKEMFNNFIKLQAQAETTKDLVDEIPEAKVKSE</sequence>
<dbReference type="EMBL" id="JAUSWP010000007">
    <property type="protein sequence ID" value="MDQ0568025.1"/>
    <property type="molecule type" value="Genomic_DNA"/>
</dbReference>
<dbReference type="InterPro" id="IPR043100">
    <property type="entry name" value="CypI_dom_II"/>
</dbReference>